<keyword evidence="1" id="KW-1133">Transmembrane helix</keyword>
<reference evidence="2 3" key="1">
    <citation type="submission" date="2020-10" db="EMBL/GenBank/DDBJ databases">
        <title>Identification of Nocardia species via Next-generation sequencing and recognition of intraspecies genetic diversity.</title>
        <authorList>
            <person name="Li P."/>
            <person name="Li P."/>
            <person name="Lu B."/>
        </authorList>
    </citation>
    <scope>NUCLEOTIDE SEQUENCE [LARGE SCALE GENOMIC DNA]</scope>
    <source>
        <strain evidence="2 3">N-11</strain>
    </source>
</reference>
<evidence type="ECO:0000256" key="1">
    <source>
        <dbReference type="SAM" id="Phobius"/>
    </source>
</evidence>
<proteinExistence type="predicted"/>
<organism evidence="2 3">
    <name type="scientific">Nocardia abscessus</name>
    <dbReference type="NCBI Taxonomy" id="120957"/>
    <lineage>
        <taxon>Bacteria</taxon>
        <taxon>Bacillati</taxon>
        <taxon>Actinomycetota</taxon>
        <taxon>Actinomycetes</taxon>
        <taxon>Mycobacteriales</taxon>
        <taxon>Nocardiaceae</taxon>
        <taxon>Nocardia</taxon>
    </lineage>
</organism>
<evidence type="ECO:0000313" key="2">
    <source>
        <dbReference type="EMBL" id="MBF6229349.1"/>
    </source>
</evidence>
<keyword evidence="1" id="KW-0472">Membrane</keyword>
<dbReference type="RefSeq" id="WP_195036197.1">
    <property type="nucleotide sequence ID" value="NZ_JADLRE010000035.1"/>
</dbReference>
<gene>
    <name evidence="2" type="ORF">IU470_30195</name>
</gene>
<evidence type="ECO:0000313" key="3">
    <source>
        <dbReference type="Proteomes" id="UP000807309"/>
    </source>
</evidence>
<dbReference type="EMBL" id="JADLRE010000035">
    <property type="protein sequence ID" value="MBF6229349.1"/>
    <property type="molecule type" value="Genomic_DNA"/>
</dbReference>
<feature type="transmembrane region" description="Helical" evidence="1">
    <location>
        <begin position="22"/>
        <end position="46"/>
    </location>
</feature>
<keyword evidence="1" id="KW-0812">Transmembrane</keyword>
<accession>A0ABS0CL90</accession>
<protein>
    <submittedName>
        <fullName evidence="2">Uncharacterized protein</fullName>
    </submittedName>
</protein>
<sequence>MVRERVVDVVIPVVPDSGGNGIGVVAAMAALFAAVVIFAAAVCVVVSCTDFGPGSTIPAGGGCAPFCTATATPVPGVTR</sequence>
<dbReference type="Proteomes" id="UP000807309">
    <property type="component" value="Unassembled WGS sequence"/>
</dbReference>
<name>A0ABS0CL90_9NOCA</name>
<comment type="caution">
    <text evidence="2">The sequence shown here is derived from an EMBL/GenBank/DDBJ whole genome shotgun (WGS) entry which is preliminary data.</text>
</comment>
<keyword evidence="3" id="KW-1185">Reference proteome</keyword>